<name>A0A327WU89_9GAMM</name>
<protein>
    <submittedName>
        <fullName evidence="1">Putative membrane protein DUF2254</fullName>
    </submittedName>
</protein>
<comment type="caution">
    <text evidence="1">The sequence shown here is derived from an EMBL/GenBank/DDBJ whole genome shotgun (WGS) entry which is preliminary data.</text>
</comment>
<proteinExistence type="predicted"/>
<organism evidence="1 3">
    <name type="scientific">Aliidiomarina maris</name>
    <dbReference type="NCBI Taxonomy" id="531312"/>
    <lineage>
        <taxon>Bacteria</taxon>
        <taxon>Pseudomonadati</taxon>
        <taxon>Pseudomonadota</taxon>
        <taxon>Gammaproteobacteria</taxon>
        <taxon>Alteromonadales</taxon>
        <taxon>Idiomarinaceae</taxon>
        <taxon>Aliidiomarina</taxon>
    </lineage>
</organism>
<sequence length="172" mass="19292">MPSKWAKCALDEQQQSALASAITIASERTFEQDPRFGICVLTEVAQRALSPAVNDPGTAIDIITRHTRVLAPWKDLDSYTDEGVHCPQVRIHPLNIDDLLADEFFPIARDAGETLEVHIRLHKALHALAAQESVELRAAAIRCAQTCYLFAEQNLQLEQHKEMVKRLMLQPD</sequence>
<dbReference type="Pfam" id="PF10011">
    <property type="entry name" value="DUF2254"/>
    <property type="match status" value="1"/>
</dbReference>
<accession>A0A327WU89</accession>
<reference evidence="2 4" key="1">
    <citation type="journal article" date="2018" name="Front. Microbiol.">
        <title>Genome-Based Analysis Reveals the Taxonomy and Diversity of the Family Idiomarinaceae.</title>
        <authorList>
            <person name="Liu Y."/>
            <person name="Lai Q."/>
            <person name="Shao Z."/>
        </authorList>
    </citation>
    <scope>NUCLEOTIDE SEQUENCE [LARGE SCALE GENOMIC DNA]</scope>
    <source>
        <strain evidence="2 4">CF12-14</strain>
    </source>
</reference>
<dbReference type="InterPro" id="IPR018723">
    <property type="entry name" value="DUF2254_membrane"/>
</dbReference>
<dbReference type="Proteomes" id="UP000249203">
    <property type="component" value="Unassembled WGS sequence"/>
</dbReference>
<keyword evidence="4" id="KW-1185">Reference proteome</keyword>
<dbReference type="AlphaFoldDB" id="A0A327WU89"/>
<dbReference type="EMBL" id="QLMD01000011">
    <property type="protein sequence ID" value="RAJ95246.1"/>
    <property type="molecule type" value="Genomic_DNA"/>
</dbReference>
<dbReference type="Proteomes" id="UP000287865">
    <property type="component" value="Unassembled WGS sequence"/>
</dbReference>
<evidence type="ECO:0000313" key="3">
    <source>
        <dbReference type="Proteomes" id="UP000249203"/>
    </source>
</evidence>
<evidence type="ECO:0000313" key="2">
    <source>
        <dbReference type="EMBL" id="RUO21056.1"/>
    </source>
</evidence>
<gene>
    <name evidence="1" type="ORF">B0I24_11131</name>
    <name evidence="2" type="ORF">CWE07_11850</name>
</gene>
<dbReference type="EMBL" id="PIPK01000012">
    <property type="protein sequence ID" value="RUO21056.1"/>
    <property type="molecule type" value="Genomic_DNA"/>
</dbReference>
<evidence type="ECO:0000313" key="1">
    <source>
        <dbReference type="EMBL" id="RAJ95246.1"/>
    </source>
</evidence>
<evidence type="ECO:0000313" key="4">
    <source>
        <dbReference type="Proteomes" id="UP000287865"/>
    </source>
</evidence>
<reference evidence="1 3" key="2">
    <citation type="submission" date="2018-06" db="EMBL/GenBank/DDBJ databases">
        <title>Genomic Encyclopedia of Type Strains, Phase III (KMG-III): the genomes of soil and plant-associated and newly described type strains.</title>
        <authorList>
            <person name="Whitman W."/>
        </authorList>
    </citation>
    <scope>NUCLEOTIDE SEQUENCE [LARGE SCALE GENOMIC DNA]</scope>
    <source>
        <strain evidence="1 3">CGMCC 1.15366</strain>
    </source>
</reference>